<evidence type="ECO:0000256" key="8">
    <source>
        <dbReference type="ARBA" id="ARBA00023235"/>
    </source>
</evidence>
<proteinExistence type="inferred from homology"/>
<keyword evidence="5 9" id="KW-0963">Cytoplasm</keyword>
<evidence type="ECO:0000256" key="5">
    <source>
        <dbReference type="ARBA" id="ARBA00022490"/>
    </source>
</evidence>
<dbReference type="InterPro" id="IPR044524">
    <property type="entry name" value="Isoase_HisA-like"/>
</dbReference>
<dbReference type="GO" id="GO:0000105">
    <property type="term" value="P:L-histidine biosynthetic process"/>
    <property type="evidence" value="ECO:0007669"/>
    <property type="project" value="UniProtKB-UniRule"/>
</dbReference>
<dbReference type="InterPro" id="IPR011060">
    <property type="entry name" value="RibuloseP-bd_barrel"/>
</dbReference>
<comment type="similarity">
    <text evidence="4 9 10">Belongs to the HisA/HisF family.</text>
</comment>
<dbReference type="Pfam" id="PF00977">
    <property type="entry name" value="His_biosynth"/>
    <property type="match status" value="1"/>
</dbReference>
<evidence type="ECO:0000256" key="3">
    <source>
        <dbReference type="ARBA" id="ARBA00005133"/>
    </source>
</evidence>
<dbReference type="HAMAP" id="MF_01014">
    <property type="entry name" value="HisA"/>
    <property type="match status" value="1"/>
</dbReference>
<comment type="subcellular location">
    <subcellularLocation>
        <location evidence="2 9">Cytoplasm</location>
    </subcellularLocation>
</comment>
<protein>
    <recommendedName>
        <fullName evidence="9">1-(5-phosphoribosyl)-5-[(5-phosphoribosylamino)methylideneamino] imidazole-4-carboxamide isomerase</fullName>
        <ecNumber evidence="9">5.3.1.16</ecNumber>
    </recommendedName>
    <alternativeName>
        <fullName evidence="9">Phosphoribosylformimino-5-aminoimidazole carboxamide ribotide isomerase</fullName>
    </alternativeName>
</protein>
<evidence type="ECO:0000256" key="6">
    <source>
        <dbReference type="ARBA" id="ARBA00022605"/>
    </source>
</evidence>
<dbReference type="Gene3D" id="3.20.20.70">
    <property type="entry name" value="Aldolase class I"/>
    <property type="match status" value="1"/>
</dbReference>
<organism evidence="11">
    <name type="scientific">Bellilinea caldifistulae</name>
    <dbReference type="NCBI Taxonomy" id="360411"/>
    <lineage>
        <taxon>Bacteria</taxon>
        <taxon>Bacillati</taxon>
        <taxon>Chloroflexota</taxon>
        <taxon>Anaerolineae</taxon>
        <taxon>Anaerolineales</taxon>
        <taxon>Anaerolineaceae</taxon>
        <taxon>Bellilinea</taxon>
    </lineage>
</organism>
<comment type="catalytic activity">
    <reaction evidence="1 9">
        <text>1-(5-phospho-beta-D-ribosyl)-5-[(5-phospho-beta-D-ribosylamino)methylideneamino]imidazole-4-carboxamide = 5-[(5-phospho-1-deoxy-D-ribulos-1-ylimino)methylamino]-1-(5-phospho-beta-D-ribosyl)imidazole-4-carboxamide</text>
        <dbReference type="Rhea" id="RHEA:15469"/>
        <dbReference type="ChEBI" id="CHEBI:58435"/>
        <dbReference type="ChEBI" id="CHEBI:58525"/>
        <dbReference type="EC" id="5.3.1.16"/>
    </reaction>
</comment>
<evidence type="ECO:0000256" key="7">
    <source>
        <dbReference type="ARBA" id="ARBA00023102"/>
    </source>
</evidence>
<comment type="pathway">
    <text evidence="3 9">Amino-acid biosynthesis; L-histidine biosynthesis; L-histidine from 5-phospho-alpha-D-ribose 1-diphosphate: step 4/9.</text>
</comment>
<evidence type="ECO:0000256" key="10">
    <source>
        <dbReference type="RuleBase" id="RU003657"/>
    </source>
</evidence>
<dbReference type="GO" id="GO:0000162">
    <property type="term" value="P:L-tryptophan biosynthetic process"/>
    <property type="evidence" value="ECO:0007669"/>
    <property type="project" value="TreeGrafter"/>
</dbReference>
<dbReference type="EMBL" id="DSXR01000051">
    <property type="protein sequence ID" value="HGS86811.1"/>
    <property type="molecule type" value="Genomic_DNA"/>
</dbReference>
<dbReference type="GO" id="GO:0003949">
    <property type="term" value="F:1-(5-phosphoribosyl)-5-[(5-phosphoribosylamino)methylideneamino]imidazole-4-carboxamide isomerase activity"/>
    <property type="evidence" value="ECO:0007669"/>
    <property type="project" value="UniProtKB-UniRule"/>
</dbReference>
<reference evidence="11" key="1">
    <citation type="journal article" date="2020" name="mSystems">
        <title>Genome- and Community-Level Interaction Insights into Carbon Utilization and Element Cycling Functions of Hydrothermarchaeota in Hydrothermal Sediment.</title>
        <authorList>
            <person name="Zhou Z."/>
            <person name="Liu Y."/>
            <person name="Xu W."/>
            <person name="Pan J."/>
            <person name="Luo Z.H."/>
            <person name="Li M."/>
        </authorList>
    </citation>
    <scope>NUCLEOTIDE SEQUENCE [LARGE SCALE GENOMIC DNA]</scope>
    <source>
        <strain evidence="11">SpSt-556</strain>
    </source>
</reference>
<gene>
    <name evidence="9" type="primary">hisA</name>
    <name evidence="11" type="ORF">ENT17_04255</name>
</gene>
<accession>A0A7C4Q0V4</accession>
<evidence type="ECO:0000256" key="9">
    <source>
        <dbReference type="HAMAP-Rule" id="MF_01014"/>
    </source>
</evidence>
<evidence type="ECO:0000313" key="11">
    <source>
        <dbReference type="EMBL" id="HGS86811.1"/>
    </source>
</evidence>
<evidence type="ECO:0000256" key="4">
    <source>
        <dbReference type="ARBA" id="ARBA00009667"/>
    </source>
</evidence>
<comment type="caution">
    <text evidence="11">The sequence shown here is derived from an EMBL/GenBank/DDBJ whole genome shotgun (WGS) entry which is preliminary data.</text>
</comment>
<dbReference type="UniPathway" id="UPA00031">
    <property type="reaction ID" value="UER00009"/>
</dbReference>
<feature type="active site" description="Proton acceptor" evidence="9">
    <location>
        <position position="11"/>
    </location>
</feature>
<dbReference type="CDD" id="cd04732">
    <property type="entry name" value="HisA"/>
    <property type="match status" value="1"/>
</dbReference>
<name>A0A7C4Q0V4_9CHLR</name>
<dbReference type="EC" id="5.3.1.16" evidence="9"/>
<dbReference type="PANTHER" id="PTHR43090">
    <property type="entry name" value="1-(5-PHOSPHORIBOSYL)-5-[(5-PHOSPHORIBOSYLAMINO)METHYLIDENEAMINO] IMIDAZOLE-4-CARBOXAMIDE ISOMERASE"/>
    <property type="match status" value="1"/>
</dbReference>
<keyword evidence="6 9" id="KW-0028">Amino-acid biosynthesis</keyword>
<dbReference type="InterPro" id="IPR023016">
    <property type="entry name" value="HisA/PriA"/>
</dbReference>
<evidence type="ECO:0000256" key="1">
    <source>
        <dbReference type="ARBA" id="ARBA00000901"/>
    </source>
</evidence>
<feature type="active site" description="Proton donor" evidence="9">
    <location>
        <position position="139"/>
    </location>
</feature>
<dbReference type="GO" id="GO:0005737">
    <property type="term" value="C:cytoplasm"/>
    <property type="evidence" value="ECO:0007669"/>
    <property type="project" value="UniProtKB-SubCell"/>
</dbReference>
<dbReference type="InterPro" id="IPR013785">
    <property type="entry name" value="Aldolase_TIM"/>
</dbReference>
<keyword evidence="7 9" id="KW-0368">Histidine biosynthesis</keyword>
<dbReference type="PANTHER" id="PTHR43090:SF2">
    <property type="entry name" value="1-(5-PHOSPHORIBOSYL)-5-[(5-PHOSPHORIBOSYLAMINO)METHYLIDENEAMINO] IMIDAZOLE-4-CARBOXAMIDE ISOMERASE"/>
    <property type="match status" value="1"/>
</dbReference>
<sequence>MEDFTIFPAIDLRGGKVVRLEEGDPSRQTVFSNDPAEVADRFLKAGARWLHVINLDGAFGDTQQARQNERAIARILEITSSLEAHIQVGGGLRTIGAIRDLLDLGVQRVILGTLAVEQPQAVADAIRQWGADRIAVSVDLRAGIMQTHGWQKSALLPLEEWLQGLADEGLRWVMITDVERDGMLSGANPQMADWLKADSRLRLVLAGGVSRKADIQAARTAGLAGVIIGRALYTGELNLSELLREVSDAG</sequence>
<keyword evidence="8 9" id="KW-0413">Isomerase</keyword>
<dbReference type="InterPro" id="IPR006062">
    <property type="entry name" value="His_biosynth"/>
</dbReference>
<dbReference type="FunFam" id="3.20.20.70:FF:000009">
    <property type="entry name" value="1-(5-phosphoribosyl)-5-[(5-phosphoribosylamino)methylideneamino] imidazole-4-carboxamide isomerase"/>
    <property type="match status" value="1"/>
</dbReference>
<dbReference type="AlphaFoldDB" id="A0A7C4Q0V4"/>
<evidence type="ECO:0000256" key="2">
    <source>
        <dbReference type="ARBA" id="ARBA00004496"/>
    </source>
</evidence>
<dbReference type="SUPFAM" id="SSF51366">
    <property type="entry name" value="Ribulose-phoshate binding barrel"/>
    <property type="match status" value="1"/>
</dbReference>